<organism evidence="6 7">
    <name type="scientific">Allacma fusca</name>
    <dbReference type="NCBI Taxonomy" id="39272"/>
    <lineage>
        <taxon>Eukaryota</taxon>
        <taxon>Metazoa</taxon>
        <taxon>Ecdysozoa</taxon>
        <taxon>Arthropoda</taxon>
        <taxon>Hexapoda</taxon>
        <taxon>Collembola</taxon>
        <taxon>Symphypleona</taxon>
        <taxon>Sminthuridae</taxon>
        <taxon>Allacma</taxon>
    </lineage>
</organism>
<protein>
    <recommendedName>
        <fullName evidence="5">CHHC U11-48K-type domain-containing protein</fullName>
    </recommendedName>
</protein>
<proteinExistence type="predicted"/>
<keyword evidence="2" id="KW-0863">Zinc-finger</keyword>
<dbReference type="Proteomes" id="UP000708208">
    <property type="component" value="Unassembled WGS sequence"/>
</dbReference>
<feature type="domain" description="CHHC U11-48K-type" evidence="5">
    <location>
        <begin position="24"/>
        <end position="51"/>
    </location>
</feature>
<evidence type="ECO:0000313" key="7">
    <source>
        <dbReference type="Proteomes" id="UP000708208"/>
    </source>
</evidence>
<keyword evidence="3" id="KW-0862">Zinc</keyword>
<accession>A0A8J2JYX1</accession>
<dbReference type="PROSITE" id="PS51800">
    <property type="entry name" value="ZF_CHHC_U11_48K"/>
    <property type="match status" value="1"/>
</dbReference>
<evidence type="ECO:0000259" key="5">
    <source>
        <dbReference type="PROSITE" id="PS51800"/>
    </source>
</evidence>
<gene>
    <name evidence="6" type="ORF">AFUS01_LOCUS6133</name>
</gene>
<dbReference type="Pfam" id="PF05253">
    <property type="entry name" value="zf-U11-48K"/>
    <property type="match status" value="1"/>
</dbReference>
<dbReference type="InterPro" id="IPR022776">
    <property type="entry name" value="TRM13/UPF0224_CHHC_Znf_dom"/>
</dbReference>
<keyword evidence="7" id="KW-1185">Reference proteome</keyword>
<evidence type="ECO:0000256" key="1">
    <source>
        <dbReference type="ARBA" id="ARBA00022723"/>
    </source>
</evidence>
<reference evidence="6" key="1">
    <citation type="submission" date="2021-06" db="EMBL/GenBank/DDBJ databases">
        <authorList>
            <person name="Hodson N. C."/>
            <person name="Mongue J. A."/>
            <person name="Jaron S. K."/>
        </authorList>
    </citation>
    <scope>NUCLEOTIDE SEQUENCE</scope>
</reference>
<evidence type="ECO:0000256" key="4">
    <source>
        <dbReference type="SAM" id="MobiDB-lite"/>
    </source>
</evidence>
<evidence type="ECO:0000256" key="2">
    <source>
        <dbReference type="ARBA" id="ARBA00022771"/>
    </source>
</evidence>
<dbReference type="OrthoDB" id="10069248at2759"/>
<evidence type="ECO:0000313" key="6">
    <source>
        <dbReference type="EMBL" id="CAG7716634.1"/>
    </source>
</evidence>
<feature type="region of interest" description="Disordered" evidence="4">
    <location>
        <begin position="81"/>
        <end position="111"/>
    </location>
</feature>
<feature type="compositionally biased region" description="Basic and acidic residues" evidence="4">
    <location>
        <begin position="100"/>
        <end position="111"/>
    </location>
</feature>
<sequence length="111" mass="12841">MAASRFQIHLVKCRKQNPEKAALIDICPYNNIHHVYKDQMEQHLVVCPQYHHFQRTVVSCVKARMEREAGLERAESVLSVSKSESGFSGVSRRSPSPPPTKEEQDYLKEWM</sequence>
<comment type="caution">
    <text evidence="6">The sequence shown here is derived from an EMBL/GenBank/DDBJ whole genome shotgun (WGS) entry which is preliminary data.</text>
</comment>
<keyword evidence="1" id="KW-0479">Metal-binding</keyword>
<evidence type="ECO:0000256" key="3">
    <source>
        <dbReference type="ARBA" id="ARBA00022833"/>
    </source>
</evidence>
<dbReference type="EMBL" id="CAJVCH010040060">
    <property type="protein sequence ID" value="CAG7716634.1"/>
    <property type="molecule type" value="Genomic_DNA"/>
</dbReference>
<name>A0A8J2JYX1_9HEXA</name>
<dbReference type="GO" id="GO:0008270">
    <property type="term" value="F:zinc ion binding"/>
    <property type="evidence" value="ECO:0007669"/>
    <property type="project" value="UniProtKB-KW"/>
</dbReference>
<dbReference type="AlphaFoldDB" id="A0A8J2JYX1"/>